<feature type="compositionally biased region" description="Basic and acidic residues" evidence="1">
    <location>
        <begin position="283"/>
        <end position="295"/>
    </location>
</feature>
<dbReference type="Gene3D" id="2.130.10.10">
    <property type="entry name" value="YVTN repeat-like/Quinoprotein amine dehydrogenase"/>
    <property type="match status" value="1"/>
</dbReference>
<feature type="region of interest" description="Disordered" evidence="1">
    <location>
        <begin position="581"/>
        <end position="627"/>
    </location>
</feature>
<name>A0A067KLK5_JATCU</name>
<dbReference type="OrthoDB" id="30195at2759"/>
<feature type="region of interest" description="Disordered" evidence="1">
    <location>
        <begin position="360"/>
        <end position="400"/>
    </location>
</feature>
<feature type="compositionally biased region" description="Basic and acidic residues" evidence="1">
    <location>
        <begin position="618"/>
        <end position="627"/>
    </location>
</feature>
<dbReference type="Proteomes" id="UP000027138">
    <property type="component" value="Unassembled WGS sequence"/>
</dbReference>
<evidence type="ECO:0000313" key="4">
    <source>
        <dbReference type="Proteomes" id="UP000027138"/>
    </source>
</evidence>
<dbReference type="Pfam" id="PF00400">
    <property type="entry name" value="WD40"/>
    <property type="match status" value="1"/>
</dbReference>
<dbReference type="SUPFAM" id="SSF50978">
    <property type="entry name" value="WD40 repeat-like"/>
    <property type="match status" value="1"/>
</dbReference>
<dbReference type="InterPro" id="IPR007148">
    <property type="entry name" value="SSU_processome_Utp12"/>
</dbReference>
<dbReference type="InterPro" id="IPR001680">
    <property type="entry name" value="WD40_rpt"/>
</dbReference>
<dbReference type="SMART" id="SM00320">
    <property type="entry name" value="WD40"/>
    <property type="match status" value="3"/>
</dbReference>
<feature type="domain" description="Small-subunit processome Utp12" evidence="2">
    <location>
        <begin position="465"/>
        <end position="566"/>
    </location>
</feature>
<protein>
    <recommendedName>
        <fullName evidence="2">Small-subunit processome Utp12 domain-containing protein</fullName>
    </recommendedName>
</protein>
<keyword evidence="4" id="KW-1185">Reference proteome</keyword>
<evidence type="ECO:0000256" key="1">
    <source>
        <dbReference type="SAM" id="MobiDB-lite"/>
    </source>
</evidence>
<reference evidence="3 4" key="1">
    <citation type="journal article" date="2014" name="PLoS ONE">
        <title>Global Analysis of Gene Expression Profiles in Physic Nut (Jatropha curcas L.) Seedlings Exposed to Salt Stress.</title>
        <authorList>
            <person name="Zhang L."/>
            <person name="Zhang C."/>
            <person name="Wu P."/>
            <person name="Chen Y."/>
            <person name="Li M."/>
            <person name="Jiang H."/>
            <person name="Wu G."/>
        </authorList>
    </citation>
    <scope>NUCLEOTIDE SEQUENCE [LARGE SCALE GENOMIC DNA]</scope>
    <source>
        <strain evidence="4">cv. GZQX0401</strain>
        <tissue evidence="3">Young leaves</tissue>
    </source>
</reference>
<dbReference type="EMBL" id="KK914415">
    <property type="protein sequence ID" value="KDP37126.1"/>
    <property type="molecule type" value="Genomic_DNA"/>
</dbReference>
<accession>A0A067KLK5</accession>
<dbReference type="Pfam" id="PF04003">
    <property type="entry name" value="Utp12"/>
    <property type="match status" value="1"/>
</dbReference>
<feature type="region of interest" description="Disordered" evidence="1">
    <location>
        <begin position="280"/>
        <end position="299"/>
    </location>
</feature>
<dbReference type="STRING" id="180498.A0A067KLK5"/>
<dbReference type="InterPro" id="IPR015943">
    <property type="entry name" value="WD40/YVTN_repeat-like_dom_sf"/>
</dbReference>
<organism evidence="3 4">
    <name type="scientific">Jatropha curcas</name>
    <name type="common">Barbados nut</name>
    <dbReference type="NCBI Taxonomy" id="180498"/>
    <lineage>
        <taxon>Eukaryota</taxon>
        <taxon>Viridiplantae</taxon>
        <taxon>Streptophyta</taxon>
        <taxon>Embryophyta</taxon>
        <taxon>Tracheophyta</taxon>
        <taxon>Spermatophyta</taxon>
        <taxon>Magnoliopsida</taxon>
        <taxon>eudicotyledons</taxon>
        <taxon>Gunneridae</taxon>
        <taxon>Pentapetalae</taxon>
        <taxon>rosids</taxon>
        <taxon>fabids</taxon>
        <taxon>Malpighiales</taxon>
        <taxon>Euphorbiaceae</taxon>
        <taxon>Crotonoideae</taxon>
        <taxon>Jatropheae</taxon>
        <taxon>Jatropha</taxon>
    </lineage>
</organism>
<evidence type="ECO:0000313" key="3">
    <source>
        <dbReference type="EMBL" id="KDP37126.1"/>
    </source>
</evidence>
<evidence type="ECO:0000259" key="2">
    <source>
        <dbReference type="Pfam" id="PF04003"/>
    </source>
</evidence>
<dbReference type="AlphaFoldDB" id="A0A067KLK5"/>
<dbReference type="PANTHER" id="PTHR45290:SF3">
    <property type="entry name" value="OS01G0649000 PROTEIN"/>
    <property type="match status" value="1"/>
</dbReference>
<dbReference type="PANTHER" id="PTHR45290">
    <property type="entry name" value="OS03G0300300 PROTEIN"/>
    <property type="match status" value="1"/>
</dbReference>
<proteinExistence type="predicted"/>
<dbReference type="InterPro" id="IPR036322">
    <property type="entry name" value="WD40_repeat_dom_sf"/>
</dbReference>
<sequence length="627" mass="68365">MAKEKLKSLVTSLSPDGAFFAILHPDGTVKIWDTGNATVLAEWKHSDGPGVTCMACSFVGKKKKELDTVLLALGTNDVDVLAFDALTGGMKWKSSVCHPGGVVGLAFANKGRNLYIIGNNGMASKVNSKTGELILEFKVSKKPTSSLAFSSDEKILAVASSRTRVLSLENGKELLKFPDDLDPVQHISISNNTNTIITSGFGEKKLNVWRCNLSSKSVTSGPVLSMRHYPLSLECEDIGEKAEDGTVILAVSESGVAYVWNLKSISPDEISPTKITVKGSEQLTEKDQQEGENSKKSRSSILAARLHDLKDDKQLKVIIAYGLLDSPQFSIVNISNSGENIVVKAVDETEIFRENGILPRKGHHDLEPEAALTSTQNKKTKKKRSASDMDSLAAGELDTDNGEAMDGVLVEDDMNEPTMGEKLASLNLHDNDENKTHEKQELPLAKPPSADSVNVLLKQALRAEDRALLLDCLYTQDEKVIANSISQLNPSDVLKLLHSLLTILDSRGAILACALPWLKSLLLQHASGIMSQDSSLLALNSLYQIIESRISTFHSALQLSSRLDSIYAMVDDESEENETVIPVIYEDNDESDAEESEEAMETDQENEEEEETFGGLSDLEKSDDMNE</sequence>
<gene>
    <name evidence="3" type="ORF">JCGZ_06182</name>
</gene>
<feature type="compositionally biased region" description="Acidic residues" evidence="1">
    <location>
        <begin position="586"/>
        <end position="612"/>
    </location>
</feature>